<comment type="function">
    <text evidence="1">May function as a transcription factor.</text>
</comment>
<dbReference type="SMART" id="SM00355">
    <property type="entry name" value="ZnF_C2H2"/>
    <property type="match status" value="5"/>
</dbReference>
<protein>
    <recommendedName>
        <fullName evidence="12">C2H2-type domain-containing protein</fullName>
    </recommendedName>
</protein>
<evidence type="ECO:0000256" key="7">
    <source>
        <dbReference type="ARBA" id="ARBA00023015"/>
    </source>
</evidence>
<dbReference type="SUPFAM" id="SSF57667">
    <property type="entry name" value="beta-beta-alpha zinc fingers"/>
    <property type="match status" value="1"/>
</dbReference>
<keyword evidence="6" id="KW-0862">Zinc</keyword>
<reference evidence="13" key="2">
    <citation type="submission" date="2025-05" db="UniProtKB">
        <authorList>
            <consortium name="Ensembl"/>
        </authorList>
    </citation>
    <scope>IDENTIFICATION</scope>
    <source>
        <strain evidence="13">Thoroughbred</strain>
    </source>
</reference>
<sequence length="220" mass="25758">MDPGTSSSLERLRKTDFLSLASQSKAVDPKKGNLIVLLHDFYCGQHKGDEQPEQNTYTNFKCLSCLKVLKSVKFMNHVRNHLELEKQRGDGWEIHTTCQHCHRQFPTPFQLQCHIESVHTTQEPSTVCKICELSFEIDQVLLQHMEDNHKPGKMPYVCQVCNYRSSAFADVETHFRTCHENTKKLFCPFCLEIFKAAIPYGNHRWRHWNKRVFQCSKCRI</sequence>
<evidence type="ECO:0000256" key="9">
    <source>
        <dbReference type="ARBA" id="ARBA00023163"/>
    </source>
</evidence>
<evidence type="ECO:0000256" key="5">
    <source>
        <dbReference type="ARBA" id="ARBA00022771"/>
    </source>
</evidence>
<keyword evidence="7" id="KW-0805">Transcription regulation</keyword>
<dbReference type="Ensembl" id="ENSECAT00000113423.1">
    <property type="protein sequence ID" value="ENSECAP00000059124.1"/>
    <property type="gene ID" value="ENSECAG00000055233.1"/>
</dbReference>
<dbReference type="GO" id="GO:0003677">
    <property type="term" value="F:DNA binding"/>
    <property type="evidence" value="ECO:0007669"/>
    <property type="project" value="UniProtKB-KW"/>
</dbReference>
<evidence type="ECO:0000256" key="2">
    <source>
        <dbReference type="ARBA" id="ARBA00004123"/>
    </source>
</evidence>
<name>A0A9L0SQ76_HORSE</name>
<evidence type="ECO:0000256" key="8">
    <source>
        <dbReference type="ARBA" id="ARBA00023125"/>
    </source>
</evidence>
<dbReference type="AlphaFoldDB" id="A0A9L0SQ76"/>
<keyword evidence="5 11" id="KW-0863">Zinc-finger</keyword>
<keyword evidence="4" id="KW-0677">Repeat</keyword>
<keyword evidence="8" id="KW-0238">DNA-binding</keyword>
<feature type="domain" description="C2H2-type" evidence="12">
    <location>
        <begin position="96"/>
        <end position="124"/>
    </location>
</feature>
<keyword evidence="9" id="KW-0804">Transcription</keyword>
<dbReference type="Gene3D" id="3.30.160.60">
    <property type="entry name" value="Classic Zinc Finger"/>
    <property type="match status" value="2"/>
</dbReference>
<evidence type="ECO:0000313" key="14">
    <source>
        <dbReference type="Proteomes" id="UP000002281"/>
    </source>
</evidence>
<reference evidence="13 14" key="1">
    <citation type="journal article" date="2009" name="Science">
        <title>Genome sequence, comparative analysis, and population genetics of the domestic horse.</title>
        <authorList>
            <consortium name="Broad Institute Genome Sequencing Platform"/>
            <consortium name="Broad Institute Whole Genome Assembly Team"/>
            <person name="Wade C.M."/>
            <person name="Giulotto E."/>
            <person name="Sigurdsson S."/>
            <person name="Zoli M."/>
            <person name="Gnerre S."/>
            <person name="Imsland F."/>
            <person name="Lear T.L."/>
            <person name="Adelson D.L."/>
            <person name="Bailey E."/>
            <person name="Bellone R.R."/>
            <person name="Bloecker H."/>
            <person name="Distl O."/>
            <person name="Edgar R.C."/>
            <person name="Garber M."/>
            <person name="Leeb T."/>
            <person name="Mauceli E."/>
            <person name="MacLeod J.N."/>
            <person name="Penedo M.C.T."/>
            <person name="Raison J.M."/>
            <person name="Sharpe T."/>
            <person name="Vogel J."/>
            <person name="Andersson L."/>
            <person name="Antczak D.F."/>
            <person name="Biagi T."/>
            <person name="Binns M.M."/>
            <person name="Chowdhary B.P."/>
            <person name="Coleman S.J."/>
            <person name="Della Valle G."/>
            <person name="Fryc S."/>
            <person name="Guerin G."/>
            <person name="Hasegawa T."/>
            <person name="Hill E.W."/>
            <person name="Jurka J."/>
            <person name="Kiialainen A."/>
            <person name="Lindgren G."/>
            <person name="Liu J."/>
            <person name="Magnani E."/>
            <person name="Mickelson J.R."/>
            <person name="Murray J."/>
            <person name="Nergadze S.G."/>
            <person name="Onofrio R."/>
            <person name="Pedroni S."/>
            <person name="Piras M.F."/>
            <person name="Raudsepp T."/>
            <person name="Rocchi M."/>
            <person name="Roeed K.H."/>
            <person name="Ryder O.A."/>
            <person name="Searle S."/>
            <person name="Skow L."/>
            <person name="Swinburne J.E."/>
            <person name="Syvaenen A.C."/>
            <person name="Tozaki T."/>
            <person name="Valberg S.J."/>
            <person name="Vaudin M."/>
            <person name="White J.R."/>
            <person name="Zody M.C."/>
            <person name="Lander E.S."/>
            <person name="Lindblad-Toh K."/>
        </authorList>
    </citation>
    <scope>NUCLEOTIDE SEQUENCE [LARGE SCALE GENOMIC DNA]</scope>
    <source>
        <strain evidence="13 14">Thoroughbred</strain>
    </source>
</reference>
<dbReference type="PROSITE" id="PS50157">
    <property type="entry name" value="ZINC_FINGER_C2H2_2"/>
    <property type="match status" value="1"/>
</dbReference>
<proteinExistence type="predicted"/>
<evidence type="ECO:0000256" key="6">
    <source>
        <dbReference type="ARBA" id="ARBA00022833"/>
    </source>
</evidence>
<evidence type="ECO:0000259" key="12">
    <source>
        <dbReference type="PROSITE" id="PS50157"/>
    </source>
</evidence>
<dbReference type="InterPro" id="IPR050527">
    <property type="entry name" value="Snail/Krueppel_Znf"/>
</dbReference>
<organism evidence="13 14">
    <name type="scientific">Equus caballus</name>
    <name type="common">Horse</name>
    <dbReference type="NCBI Taxonomy" id="9796"/>
    <lineage>
        <taxon>Eukaryota</taxon>
        <taxon>Metazoa</taxon>
        <taxon>Chordata</taxon>
        <taxon>Craniata</taxon>
        <taxon>Vertebrata</taxon>
        <taxon>Euteleostomi</taxon>
        <taxon>Mammalia</taxon>
        <taxon>Eutheria</taxon>
        <taxon>Laurasiatheria</taxon>
        <taxon>Perissodactyla</taxon>
        <taxon>Equidae</taxon>
        <taxon>Equus</taxon>
    </lineage>
</organism>
<dbReference type="PROSITE" id="PS00028">
    <property type="entry name" value="ZINC_FINGER_C2H2_1"/>
    <property type="match status" value="2"/>
</dbReference>
<dbReference type="GO" id="GO:0008270">
    <property type="term" value="F:zinc ion binding"/>
    <property type="evidence" value="ECO:0007669"/>
    <property type="project" value="UniProtKB-KW"/>
</dbReference>
<keyword evidence="14" id="KW-1185">Reference proteome</keyword>
<dbReference type="InterPro" id="IPR013087">
    <property type="entry name" value="Znf_C2H2_type"/>
</dbReference>
<evidence type="ECO:0000313" key="13">
    <source>
        <dbReference type="Ensembl" id="ENSECAP00000076372.1"/>
    </source>
</evidence>
<accession>A0A9L0SQ76</accession>
<evidence type="ECO:0000256" key="3">
    <source>
        <dbReference type="ARBA" id="ARBA00022723"/>
    </source>
</evidence>
<dbReference type="PANTHER" id="PTHR24388:SF75">
    <property type="entry name" value="ZINC FINGER PROTEIN 280A"/>
    <property type="match status" value="1"/>
</dbReference>
<dbReference type="FunFam" id="3.30.160.60:FF:000298">
    <property type="entry name" value="zinc finger protein 280D isoform X1"/>
    <property type="match status" value="1"/>
</dbReference>
<dbReference type="Proteomes" id="UP000002281">
    <property type="component" value="Chromosome 8"/>
</dbReference>
<dbReference type="GO" id="GO:0005634">
    <property type="term" value="C:nucleus"/>
    <property type="evidence" value="ECO:0007669"/>
    <property type="project" value="UniProtKB-SubCell"/>
</dbReference>
<keyword evidence="3" id="KW-0479">Metal-binding</keyword>
<dbReference type="PANTHER" id="PTHR24388">
    <property type="entry name" value="ZINC FINGER PROTEIN"/>
    <property type="match status" value="1"/>
</dbReference>
<evidence type="ECO:0000256" key="1">
    <source>
        <dbReference type="ARBA" id="ARBA00003729"/>
    </source>
</evidence>
<keyword evidence="10" id="KW-0539">Nucleus</keyword>
<evidence type="ECO:0000256" key="11">
    <source>
        <dbReference type="PROSITE-ProRule" id="PRU00042"/>
    </source>
</evidence>
<dbReference type="InterPro" id="IPR036236">
    <property type="entry name" value="Znf_C2H2_sf"/>
</dbReference>
<dbReference type="Ensembl" id="ENSECAT00000094093.1">
    <property type="protein sequence ID" value="ENSECAP00000076372.1"/>
    <property type="gene ID" value="ENSECAG00000055233.1"/>
</dbReference>
<comment type="subcellular location">
    <subcellularLocation>
        <location evidence="2">Nucleus</location>
    </subcellularLocation>
</comment>
<evidence type="ECO:0000256" key="4">
    <source>
        <dbReference type="ARBA" id="ARBA00022737"/>
    </source>
</evidence>
<evidence type="ECO:0000256" key="10">
    <source>
        <dbReference type="ARBA" id="ARBA00023242"/>
    </source>
</evidence>
<dbReference type="GeneTree" id="ENSGT00940000161054"/>